<keyword evidence="2" id="KW-1185">Reference proteome</keyword>
<dbReference type="Gene3D" id="3.40.390.10">
    <property type="entry name" value="Collagenase (Catalytic Domain)"/>
    <property type="match status" value="1"/>
</dbReference>
<evidence type="ECO:0008006" key="3">
    <source>
        <dbReference type="Google" id="ProtNLM"/>
    </source>
</evidence>
<dbReference type="SUPFAM" id="SSF55486">
    <property type="entry name" value="Metalloproteases ('zincins'), catalytic domain"/>
    <property type="match status" value="1"/>
</dbReference>
<name>A0A3P7NVF5_DIBLA</name>
<organism evidence="1 2">
    <name type="scientific">Dibothriocephalus latus</name>
    <name type="common">Fish tapeworm</name>
    <name type="synonym">Diphyllobothrium latum</name>
    <dbReference type="NCBI Taxonomy" id="60516"/>
    <lineage>
        <taxon>Eukaryota</taxon>
        <taxon>Metazoa</taxon>
        <taxon>Spiralia</taxon>
        <taxon>Lophotrochozoa</taxon>
        <taxon>Platyhelminthes</taxon>
        <taxon>Cestoda</taxon>
        <taxon>Eucestoda</taxon>
        <taxon>Diphyllobothriidea</taxon>
        <taxon>Diphyllobothriidae</taxon>
        <taxon>Dibothriocephalus</taxon>
    </lineage>
</organism>
<dbReference type="Proteomes" id="UP000281553">
    <property type="component" value="Unassembled WGS sequence"/>
</dbReference>
<dbReference type="AlphaFoldDB" id="A0A3P7NVF5"/>
<evidence type="ECO:0000313" key="2">
    <source>
        <dbReference type="Proteomes" id="UP000281553"/>
    </source>
</evidence>
<dbReference type="GO" id="GO:0005886">
    <property type="term" value="C:plasma membrane"/>
    <property type="evidence" value="ECO:0007669"/>
    <property type="project" value="TreeGrafter"/>
</dbReference>
<reference evidence="1 2" key="1">
    <citation type="submission" date="2018-11" db="EMBL/GenBank/DDBJ databases">
        <authorList>
            <consortium name="Pathogen Informatics"/>
        </authorList>
    </citation>
    <scope>NUCLEOTIDE SEQUENCE [LARGE SCALE GENOMIC DNA]</scope>
</reference>
<dbReference type="GO" id="GO:0006509">
    <property type="term" value="P:membrane protein ectodomain proteolysis"/>
    <property type="evidence" value="ECO:0007669"/>
    <property type="project" value="TreeGrafter"/>
</dbReference>
<protein>
    <recommendedName>
        <fullName evidence="3">Peptidase M12B domain-containing protein</fullName>
    </recommendedName>
</protein>
<dbReference type="Pfam" id="PF13574">
    <property type="entry name" value="Reprolysin_2"/>
    <property type="match status" value="1"/>
</dbReference>
<evidence type="ECO:0000313" key="1">
    <source>
        <dbReference type="EMBL" id="VDN12402.1"/>
    </source>
</evidence>
<dbReference type="PANTHER" id="PTHR45702:SF2">
    <property type="entry name" value="KUZBANIAN, ISOFORM A"/>
    <property type="match status" value="1"/>
</dbReference>
<accession>A0A3P7NVF5</accession>
<sequence length="89" mass="9645">MKVNTGYTSFADEKGQMLPGPTAMLITAHELGHSWGALHDQAGDECTPSDAKDGQYLMFPQAASGYSPNNYVGSPINYSTYLVRDFCCC</sequence>
<gene>
    <name evidence="1" type="ORF">DILT_LOCUS8233</name>
</gene>
<dbReference type="EMBL" id="UYRU01053807">
    <property type="protein sequence ID" value="VDN12402.1"/>
    <property type="molecule type" value="Genomic_DNA"/>
</dbReference>
<dbReference type="PANTHER" id="PTHR45702">
    <property type="entry name" value="ADAM10/ADAM17 METALLOPEPTIDASE FAMILY MEMBER"/>
    <property type="match status" value="1"/>
</dbReference>
<proteinExistence type="predicted"/>
<dbReference type="InterPro" id="IPR024079">
    <property type="entry name" value="MetalloPept_cat_dom_sf"/>
</dbReference>
<dbReference type="OrthoDB" id="2131567at2759"/>
<dbReference type="InterPro" id="IPR051489">
    <property type="entry name" value="ADAM_Metalloproteinase"/>
</dbReference>
<dbReference type="GO" id="GO:0004222">
    <property type="term" value="F:metalloendopeptidase activity"/>
    <property type="evidence" value="ECO:0007669"/>
    <property type="project" value="TreeGrafter"/>
</dbReference>